<dbReference type="AlphaFoldDB" id="A0A3M7SUG8"/>
<sequence>MHYFLKIFPNAAFILKEHKLTKNIFCFSFKKLKFLLGYENCFQILNRFSEFKSQIYGFRMHSINIYCNLKLNKISYFLKFSLSRNFRSIESLFGKRGPESALLFKE</sequence>
<name>A0A3M7SUG8_BRAPC</name>
<keyword evidence="2" id="KW-1185">Reference proteome</keyword>
<proteinExistence type="predicted"/>
<dbReference type="EMBL" id="REGN01000757">
    <property type="protein sequence ID" value="RNA39349.1"/>
    <property type="molecule type" value="Genomic_DNA"/>
</dbReference>
<comment type="caution">
    <text evidence="1">The sequence shown here is derived from an EMBL/GenBank/DDBJ whole genome shotgun (WGS) entry which is preliminary data.</text>
</comment>
<evidence type="ECO:0000313" key="2">
    <source>
        <dbReference type="Proteomes" id="UP000276133"/>
    </source>
</evidence>
<organism evidence="1 2">
    <name type="scientific">Brachionus plicatilis</name>
    <name type="common">Marine rotifer</name>
    <name type="synonym">Brachionus muelleri</name>
    <dbReference type="NCBI Taxonomy" id="10195"/>
    <lineage>
        <taxon>Eukaryota</taxon>
        <taxon>Metazoa</taxon>
        <taxon>Spiralia</taxon>
        <taxon>Gnathifera</taxon>
        <taxon>Rotifera</taxon>
        <taxon>Eurotatoria</taxon>
        <taxon>Monogononta</taxon>
        <taxon>Pseudotrocha</taxon>
        <taxon>Ploima</taxon>
        <taxon>Brachionidae</taxon>
        <taxon>Brachionus</taxon>
    </lineage>
</organism>
<protein>
    <submittedName>
        <fullName evidence="1">Uncharacterized protein</fullName>
    </submittedName>
</protein>
<dbReference type="Proteomes" id="UP000276133">
    <property type="component" value="Unassembled WGS sequence"/>
</dbReference>
<accession>A0A3M7SUG8</accession>
<gene>
    <name evidence="1" type="ORF">BpHYR1_032459</name>
</gene>
<reference evidence="1 2" key="1">
    <citation type="journal article" date="2018" name="Sci. Rep.">
        <title>Genomic signatures of local adaptation to the degree of environmental predictability in rotifers.</title>
        <authorList>
            <person name="Franch-Gras L."/>
            <person name="Hahn C."/>
            <person name="Garcia-Roger E.M."/>
            <person name="Carmona M.J."/>
            <person name="Serra M."/>
            <person name="Gomez A."/>
        </authorList>
    </citation>
    <scope>NUCLEOTIDE SEQUENCE [LARGE SCALE GENOMIC DNA]</scope>
    <source>
        <strain evidence="1">HYR1</strain>
    </source>
</reference>
<evidence type="ECO:0000313" key="1">
    <source>
        <dbReference type="EMBL" id="RNA39349.1"/>
    </source>
</evidence>